<feature type="non-terminal residue" evidence="2">
    <location>
        <position position="366"/>
    </location>
</feature>
<feature type="region of interest" description="Disordered" evidence="1">
    <location>
        <begin position="342"/>
        <end position="366"/>
    </location>
</feature>
<evidence type="ECO:0000256" key="1">
    <source>
        <dbReference type="SAM" id="MobiDB-lite"/>
    </source>
</evidence>
<dbReference type="EMBL" id="UINC01101471">
    <property type="protein sequence ID" value="SVC62306.1"/>
    <property type="molecule type" value="Genomic_DNA"/>
</dbReference>
<proteinExistence type="predicted"/>
<dbReference type="InterPro" id="IPR008929">
    <property type="entry name" value="Chondroitin_lyas"/>
</dbReference>
<sequence length="366" mass="41366">DSFYQTLDSVNNEGALPCEAVRGSSALWYSGGTISTLIQIYDVALANDIRLEEVKSIDNLHRTVKFQLDAGLDPKLIYKYAKSNNGPMCGENYKNQCHMSGFPATGYEWIKRYVQLFPNHQNTKRINGLADQMANSDNLDLKTRTSLSGMFYGVYPIPFYKKNIVWSSEQEKGWYSNAYIFDTYGEWQRGSPMCLYDTANIQETTKTDETTSIEASDVFDGRYSFDISRYSEDEDELLLLGEGYIEIRNGIMTIAKKGRTLDTGSEDSYDSFKGHIDTDGNIDSSLRIPILWFEGHENYNEGTMQKNLVDLSGNIDGQLQGNWDHYLDVILDLGEKDFTDETAETTKTAETPKVVTSDDDPTVSKV</sequence>
<dbReference type="Gene3D" id="1.50.10.100">
    <property type="entry name" value="Chondroitin AC/alginate lyase"/>
    <property type="match status" value="1"/>
</dbReference>
<accession>A0A382NMK2</accession>
<gene>
    <name evidence="2" type="ORF">METZ01_LOCUS315160</name>
</gene>
<reference evidence="2" key="1">
    <citation type="submission" date="2018-05" db="EMBL/GenBank/DDBJ databases">
        <authorList>
            <person name="Lanie J.A."/>
            <person name="Ng W.-L."/>
            <person name="Kazmierczak K.M."/>
            <person name="Andrzejewski T.M."/>
            <person name="Davidsen T.M."/>
            <person name="Wayne K.J."/>
            <person name="Tettelin H."/>
            <person name="Glass J.I."/>
            <person name="Rusch D."/>
            <person name="Podicherti R."/>
            <person name="Tsui H.-C.T."/>
            <person name="Winkler M.E."/>
        </authorList>
    </citation>
    <scope>NUCLEOTIDE SEQUENCE</scope>
</reference>
<protein>
    <submittedName>
        <fullName evidence="2">Uncharacterized protein</fullName>
    </submittedName>
</protein>
<feature type="non-terminal residue" evidence="2">
    <location>
        <position position="1"/>
    </location>
</feature>
<feature type="compositionally biased region" description="Acidic residues" evidence="1">
    <location>
        <begin position="357"/>
        <end position="366"/>
    </location>
</feature>
<dbReference type="SUPFAM" id="SSF48230">
    <property type="entry name" value="Chondroitin AC/alginate lyase"/>
    <property type="match status" value="1"/>
</dbReference>
<dbReference type="AlphaFoldDB" id="A0A382NMK2"/>
<name>A0A382NMK2_9ZZZZ</name>
<evidence type="ECO:0000313" key="2">
    <source>
        <dbReference type="EMBL" id="SVC62306.1"/>
    </source>
</evidence>
<organism evidence="2">
    <name type="scientific">marine metagenome</name>
    <dbReference type="NCBI Taxonomy" id="408172"/>
    <lineage>
        <taxon>unclassified sequences</taxon>
        <taxon>metagenomes</taxon>
        <taxon>ecological metagenomes</taxon>
    </lineage>
</organism>